<evidence type="ECO:0000313" key="2">
    <source>
        <dbReference type="Proteomes" id="UP000224362"/>
    </source>
</evidence>
<reference evidence="1 2" key="1">
    <citation type="submission" date="2017-06" db="EMBL/GenBank/DDBJ databases">
        <authorList>
            <person name="Kim H.J."/>
            <person name="Triplett B.A."/>
        </authorList>
    </citation>
    <scope>NUCLEOTIDE SEQUENCE [LARGE SCALE GENOMIC DNA]</scope>
</reference>
<gene>
    <name evidence="1" type="ORF">2050H1_107</name>
</gene>
<protein>
    <submittedName>
        <fullName evidence="1">Uncharacterized protein</fullName>
    </submittedName>
</protein>
<sequence length="101" mass="11500">MKRILLALMFVTGAAQAAGQADDLHTCLAWFSTYEQFHQDDYDTGLLKAKLELEMKLSKVYNINQIENALDMPMMESAADKSEETKSNLRYCTNIAKDFIK</sequence>
<organism evidence="1 2">
    <name type="scientific">Serratia phage 2050H1</name>
    <dbReference type="NCBI Taxonomy" id="2024250"/>
    <lineage>
        <taxon>Viruses</taxon>
        <taxon>Duplodnaviria</taxon>
        <taxon>Heunggongvirae</taxon>
        <taxon>Uroviricota</taxon>
        <taxon>Caudoviricetes</taxon>
        <taxon>Pantevenvirales</taxon>
        <taxon>Ackermannviridae</taxon>
        <taxon>Miltonvirus</taxon>
        <taxon>Miltonvirus MAM1</taxon>
    </lineage>
</organism>
<proteinExistence type="predicted"/>
<name>A0A249Y2H1_9CAUD</name>
<accession>A0A249Y2H1</accession>
<dbReference type="EMBL" id="MF285619">
    <property type="protein sequence ID" value="ASZ78873.1"/>
    <property type="molecule type" value="Genomic_DNA"/>
</dbReference>
<evidence type="ECO:0000313" key="1">
    <source>
        <dbReference type="EMBL" id="ASZ78873.1"/>
    </source>
</evidence>
<dbReference type="Proteomes" id="UP000224362">
    <property type="component" value="Segment"/>
</dbReference>